<dbReference type="Proteomes" id="UP000005778">
    <property type="component" value="Chromosome"/>
</dbReference>
<keyword evidence="2" id="KW-0472">Membrane</keyword>
<dbReference type="GO" id="GO:0016020">
    <property type="term" value="C:membrane"/>
    <property type="evidence" value="ECO:0007669"/>
    <property type="project" value="InterPro"/>
</dbReference>
<feature type="coiled-coil region" evidence="1">
    <location>
        <begin position="407"/>
        <end position="441"/>
    </location>
</feature>
<dbReference type="RefSeq" id="WP_004075518.1">
    <property type="nucleotide sequence ID" value="NZ_CM001488.1"/>
</dbReference>
<proteinExistence type="predicted"/>
<evidence type="ECO:0000313" key="4">
    <source>
        <dbReference type="EMBL" id="EIM65378.1"/>
    </source>
</evidence>
<dbReference type="eggNOG" id="COG3850">
    <property type="taxonomic scope" value="Bacteria"/>
</dbReference>
<dbReference type="HOGENOM" id="CLU_542618_0_0_7"/>
<evidence type="ECO:0000259" key="3">
    <source>
        <dbReference type="PROSITE" id="PS50885"/>
    </source>
</evidence>
<feature type="transmembrane region" description="Helical" evidence="2">
    <location>
        <begin position="334"/>
        <end position="354"/>
    </location>
</feature>
<accession>I5B7B5</accession>
<keyword evidence="1" id="KW-0175">Coiled coil</keyword>
<dbReference type="GO" id="GO:0016301">
    <property type="term" value="F:kinase activity"/>
    <property type="evidence" value="ECO:0007669"/>
    <property type="project" value="UniProtKB-KW"/>
</dbReference>
<dbReference type="OrthoDB" id="5417406at2"/>
<dbReference type="STRING" id="879212.DespoDRAFT_03635"/>
<keyword evidence="2" id="KW-1133">Transmembrane helix</keyword>
<sequence length="502" mass="56736">MGCEKNNNSDSRQIKTIIFTSLVAIIVLYLFSSFPGLYRSLEGLQSAKRVSFLNDVSDYLFIAVGNYGFERGRVNVVLNDSGPVEKMEANRKFIIKRRNEGDGSLSKALKSLSEIDLPGSEKKIRQVKKIQDQINELRQKTNKDLVVPQSLRKQGLATIWFAAMTKYIESIEALLVTISIDISDADGVISRYSSLKHEVLALRNTAGPEMSILSATILSQKPIKAELIEKIEKLHINTLQHFKNIAAICQGFSKPDIPNALNQLKQSYFSNYLAYRNEILPLAKVGGPYPYSQAEFLSHGVNALKEISHFMDVIVLETKSYAANNLNENRRQMIFQGVSSAGSLLVVFLIMFYINSKVISPIGRLTSILRKFSKKQLGLDVPFLKEDNEIGEMAKAVEIFRQKSIELDEDNRLLKLAEAEKEKLISELQKALKEVKTLSGLLPICAQCKKIRDDKGYWNTLEAYIEQHSDASFSHGMCSECSDKLYGNEDWYIEMKKKNDYE</sequence>
<dbReference type="InterPro" id="IPR003660">
    <property type="entry name" value="HAMP_dom"/>
</dbReference>
<name>I5B7B5_9BACT</name>
<keyword evidence="4" id="KW-0808">Transferase</keyword>
<keyword evidence="4" id="KW-0418">Kinase</keyword>
<dbReference type="SUPFAM" id="SSF158472">
    <property type="entry name" value="HAMP domain-like"/>
    <property type="match status" value="1"/>
</dbReference>
<reference evidence="4 5" key="1">
    <citation type="submission" date="2011-09" db="EMBL/GenBank/DDBJ databases">
        <authorList>
            <consortium name="US DOE Joint Genome Institute (JGI-PGF)"/>
            <person name="Lucas S."/>
            <person name="Han J."/>
            <person name="Lapidus A."/>
            <person name="Cheng J.-F."/>
            <person name="Goodwin L."/>
            <person name="Pitluck S."/>
            <person name="Peters L."/>
            <person name="Land M.L."/>
            <person name="Hauser L."/>
            <person name="Orellana R."/>
            <person name="Lovley D."/>
            <person name="Woyke T.J."/>
        </authorList>
    </citation>
    <scope>NUCLEOTIDE SEQUENCE [LARGE SCALE GENOMIC DNA]</scope>
    <source>
        <strain evidence="4 5">2ac9</strain>
    </source>
</reference>
<organism evidence="4 5">
    <name type="scientific">Desulfobacter postgatei 2ac9</name>
    <dbReference type="NCBI Taxonomy" id="879212"/>
    <lineage>
        <taxon>Bacteria</taxon>
        <taxon>Pseudomonadati</taxon>
        <taxon>Thermodesulfobacteriota</taxon>
        <taxon>Desulfobacteria</taxon>
        <taxon>Desulfobacterales</taxon>
        <taxon>Desulfobacteraceae</taxon>
        <taxon>Desulfobacter</taxon>
    </lineage>
</organism>
<dbReference type="GO" id="GO:0007165">
    <property type="term" value="P:signal transduction"/>
    <property type="evidence" value="ECO:0007669"/>
    <property type="project" value="InterPro"/>
</dbReference>
<feature type="domain" description="HAMP" evidence="3">
    <location>
        <begin position="356"/>
        <end position="409"/>
    </location>
</feature>
<keyword evidence="2" id="KW-0812">Transmembrane</keyword>
<evidence type="ECO:0000256" key="2">
    <source>
        <dbReference type="SAM" id="Phobius"/>
    </source>
</evidence>
<dbReference type="EMBL" id="CM001488">
    <property type="protein sequence ID" value="EIM65378.1"/>
    <property type="molecule type" value="Genomic_DNA"/>
</dbReference>
<keyword evidence="5" id="KW-1185">Reference proteome</keyword>
<evidence type="ECO:0000256" key="1">
    <source>
        <dbReference type="SAM" id="Coils"/>
    </source>
</evidence>
<dbReference type="Gene3D" id="6.10.340.10">
    <property type="match status" value="1"/>
</dbReference>
<dbReference type="PROSITE" id="PS50885">
    <property type="entry name" value="HAMP"/>
    <property type="match status" value="1"/>
</dbReference>
<evidence type="ECO:0000313" key="5">
    <source>
        <dbReference type="Proteomes" id="UP000005778"/>
    </source>
</evidence>
<dbReference type="AlphaFoldDB" id="I5B7B5"/>
<protein>
    <submittedName>
        <fullName evidence="4">Signal transduction histidine kinase, nitrate/nitrite-specific</fullName>
    </submittedName>
</protein>
<reference evidence="4 5" key="2">
    <citation type="submission" date="2012-02" db="EMBL/GenBank/DDBJ databases">
        <title>Improved High-Quality Draft sequence of Desulfobacter postgatei 2ac9.</title>
        <authorList>
            <consortium name="US DOE Joint Genome Institute"/>
            <person name="Lucas S."/>
            <person name="Han J."/>
            <person name="Lapidus A."/>
            <person name="Cheng J.-F."/>
            <person name="Goodwin L."/>
            <person name="Pitluck S."/>
            <person name="Peters L."/>
            <person name="Ovchinnikova G."/>
            <person name="Held B."/>
            <person name="Detter J.C."/>
            <person name="Han C."/>
            <person name="Tapia R."/>
            <person name="Land M."/>
            <person name="Hauser L."/>
            <person name="Kyrpides N."/>
            <person name="Ivanova N."/>
            <person name="Pagani I."/>
            <person name="Orellana R."/>
            <person name="Lovley D."/>
            <person name="Woyke T."/>
        </authorList>
    </citation>
    <scope>NUCLEOTIDE SEQUENCE [LARGE SCALE GENOMIC DNA]</scope>
    <source>
        <strain evidence="4 5">2ac9</strain>
    </source>
</reference>
<feature type="transmembrane region" description="Helical" evidence="2">
    <location>
        <begin position="17"/>
        <end position="38"/>
    </location>
</feature>
<gene>
    <name evidence="4" type="ORF">DespoDRAFT_03635</name>
</gene>
<dbReference type="eggNOG" id="COG3706">
    <property type="taxonomic scope" value="Bacteria"/>
</dbReference>